<dbReference type="Gene3D" id="3.30.390.30">
    <property type="match status" value="1"/>
</dbReference>
<feature type="binding site" evidence="8">
    <location>
        <position position="53"/>
    </location>
    <ligand>
        <name>FAD</name>
        <dbReference type="ChEBI" id="CHEBI:57692"/>
    </ligand>
</feature>
<dbReference type="InterPro" id="IPR012999">
    <property type="entry name" value="Pyr_OxRdtase_I_AS"/>
</dbReference>
<keyword evidence="3 8" id="KW-0274">FAD</keyword>
<evidence type="ECO:0000256" key="6">
    <source>
        <dbReference type="ARBA" id="ARBA00023157"/>
    </source>
</evidence>
<feature type="binding site" evidence="8">
    <location>
        <position position="291"/>
    </location>
    <ligand>
        <name>NAD(+)</name>
        <dbReference type="ChEBI" id="CHEBI:57540"/>
    </ligand>
</feature>
<dbReference type="GO" id="GO:0016668">
    <property type="term" value="F:oxidoreductase activity, acting on a sulfur group of donors, NAD(P) as acceptor"/>
    <property type="evidence" value="ECO:0007669"/>
    <property type="project" value="InterPro"/>
</dbReference>
<keyword evidence="4" id="KW-0521">NADP</keyword>
<feature type="compositionally biased region" description="Basic and acidic residues" evidence="11">
    <location>
        <begin position="245"/>
        <end position="264"/>
    </location>
</feature>
<dbReference type="GO" id="GO:0050660">
    <property type="term" value="F:flavin adenine dinucleotide binding"/>
    <property type="evidence" value="ECO:0007669"/>
    <property type="project" value="TreeGrafter"/>
</dbReference>
<keyword evidence="5 10" id="KW-0560">Oxidoreductase</keyword>
<dbReference type="RefSeq" id="WP_161885053.1">
    <property type="nucleotide sequence ID" value="NZ_CP017146.1"/>
</dbReference>
<evidence type="ECO:0000259" key="12">
    <source>
        <dbReference type="Pfam" id="PF02852"/>
    </source>
</evidence>
<keyword evidence="8" id="KW-0520">NAD</keyword>
<dbReference type="InterPro" id="IPR004099">
    <property type="entry name" value="Pyr_nucl-diS_OxRdtase_dimer"/>
</dbReference>
<evidence type="ECO:0000256" key="1">
    <source>
        <dbReference type="ARBA" id="ARBA00007532"/>
    </source>
</evidence>
<evidence type="ECO:0000313" key="14">
    <source>
        <dbReference type="EMBL" id="QHO68698.1"/>
    </source>
</evidence>
<sequence length="507" mass="52410">MEERAEWELVVIGGGSAGLVASRTAASFGADTLLIEGDRLGGDCLWTGCVPSKSLIAAASALTIARNSPHFGVEADAVELDFAAAMRHVHSAMHTIAPVDSPEVLALAGVEVLRGHARFTGPRSLNVEGREIGFGQVIIATGGSPAVPKIDGIGSVEVLTSATVWDLTALPERLVVLGGGAVGCEIAQAMARFGSVVTIVHRGDRLLVKEAPRASAIVQAALEADGVTVLTGRQAASISGDGDGDGDRDRRGLGGGDGDRDRRGPGGGRSGAVTLDDGTVVPFDAILAAIGRAPNTGSLDADRAGVELDEAGNVVVNARLRTANPRIWAAGDVTPLPKFTHTAGMNGSIAASNAVLGLFRTIDSTAVPRVTFTHPEVGSVGIVQADAAAQGLIARTIEHEHVDRAIAEGAIGGYTQLLVDKRGKIRGATIVGPRAGESLGEVSLAISRGLTTSDIAGTTHAYPTFSDAVWNAAVADVRARLNQGATKVATTALRRLRRWRLRRWRLR</sequence>
<dbReference type="PRINTS" id="PR00368">
    <property type="entry name" value="FADPNR"/>
</dbReference>
<dbReference type="SUPFAM" id="SSF51905">
    <property type="entry name" value="FAD/NAD(P)-binding domain"/>
    <property type="match status" value="1"/>
</dbReference>
<keyword evidence="7 10" id="KW-0676">Redox-active center</keyword>
<evidence type="ECO:0000259" key="13">
    <source>
        <dbReference type="Pfam" id="PF07992"/>
    </source>
</evidence>
<evidence type="ECO:0000313" key="15">
    <source>
        <dbReference type="Proteomes" id="UP000464507"/>
    </source>
</evidence>
<dbReference type="EMBL" id="CP017146">
    <property type="protein sequence ID" value="QHO68698.1"/>
    <property type="molecule type" value="Genomic_DNA"/>
</dbReference>
<evidence type="ECO:0000256" key="9">
    <source>
        <dbReference type="PIRSR" id="PIRSR000350-4"/>
    </source>
</evidence>
<evidence type="ECO:0000256" key="4">
    <source>
        <dbReference type="ARBA" id="ARBA00022857"/>
    </source>
</evidence>
<evidence type="ECO:0000256" key="2">
    <source>
        <dbReference type="ARBA" id="ARBA00022630"/>
    </source>
</evidence>
<evidence type="ECO:0000256" key="11">
    <source>
        <dbReference type="SAM" id="MobiDB-lite"/>
    </source>
</evidence>
<name>A0A7L5AEC9_9MICO</name>
<dbReference type="AlphaFoldDB" id="A0A7L5AEC9"/>
<keyword evidence="6" id="KW-1015">Disulfide bond</keyword>
<dbReference type="Proteomes" id="UP000464507">
    <property type="component" value="Chromosome"/>
</dbReference>
<reference evidence="14 15" key="1">
    <citation type="submission" date="2016-09" db="EMBL/GenBank/DDBJ databases">
        <title>Complete genome sequence of microbes from the polar regions.</title>
        <authorList>
            <person name="Liao L."/>
            <person name="Chen B."/>
        </authorList>
    </citation>
    <scope>NUCLEOTIDE SEQUENCE [LARGE SCALE GENOMIC DNA]</scope>
    <source>
        <strain evidence="14 15">ZS314</strain>
    </source>
</reference>
<comment type="similarity">
    <text evidence="1 10">Belongs to the class-I pyridine nucleotide-disulfide oxidoreductase family.</text>
</comment>
<dbReference type="InterPro" id="IPR001100">
    <property type="entry name" value="Pyr_nuc-diS_OxRdtase"/>
</dbReference>
<dbReference type="PIRSF" id="PIRSF000350">
    <property type="entry name" value="Mercury_reductase_MerA"/>
    <property type="match status" value="1"/>
</dbReference>
<protein>
    <submittedName>
        <fullName evidence="14">Oxidoreductase</fullName>
    </submittedName>
</protein>
<dbReference type="PRINTS" id="PR00411">
    <property type="entry name" value="PNDRDTASEI"/>
</dbReference>
<feature type="binding site" evidence="8">
    <location>
        <position position="332"/>
    </location>
    <ligand>
        <name>FAD</name>
        <dbReference type="ChEBI" id="CHEBI:57692"/>
    </ligand>
</feature>
<proteinExistence type="inferred from homology"/>
<dbReference type="PANTHER" id="PTHR43014:SF2">
    <property type="entry name" value="MERCURIC REDUCTASE"/>
    <property type="match status" value="1"/>
</dbReference>
<evidence type="ECO:0000256" key="8">
    <source>
        <dbReference type="PIRSR" id="PIRSR000350-3"/>
    </source>
</evidence>
<dbReference type="SUPFAM" id="SSF55424">
    <property type="entry name" value="FAD/NAD-linked reductases, dimerisation (C-terminal) domain"/>
    <property type="match status" value="1"/>
</dbReference>
<comment type="cofactor">
    <cofactor evidence="8">
        <name>FAD</name>
        <dbReference type="ChEBI" id="CHEBI:57692"/>
    </cofactor>
    <text evidence="8">Binds 1 FAD per subunit.</text>
</comment>
<feature type="binding site" evidence="8">
    <location>
        <begin position="178"/>
        <end position="185"/>
    </location>
    <ligand>
        <name>NAD(+)</name>
        <dbReference type="ChEBI" id="CHEBI:57540"/>
    </ligand>
</feature>
<dbReference type="Gene3D" id="3.50.50.60">
    <property type="entry name" value="FAD/NAD(P)-binding domain"/>
    <property type="match status" value="2"/>
</dbReference>
<evidence type="ECO:0000256" key="7">
    <source>
        <dbReference type="ARBA" id="ARBA00023284"/>
    </source>
</evidence>
<dbReference type="InterPro" id="IPR016156">
    <property type="entry name" value="FAD/NAD-linked_Rdtase_dimer_sf"/>
</dbReference>
<dbReference type="Pfam" id="PF02852">
    <property type="entry name" value="Pyr_redox_dim"/>
    <property type="match status" value="1"/>
</dbReference>
<dbReference type="PROSITE" id="PS00076">
    <property type="entry name" value="PYRIDINE_REDOX_1"/>
    <property type="match status" value="1"/>
</dbReference>
<dbReference type="InterPro" id="IPR023753">
    <property type="entry name" value="FAD/NAD-binding_dom"/>
</dbReference>
<organism evidence="14 15">
    <name type="scientific">Marisediminicola antarctica</name>
    <dbReference type="NCBI Taxonomy" id="674079"/>
    <lineage>
        <taxon>Bacteria</taxon>
        <taxon>Bacillati</taxon>
        <taxon>Actinomycetota</taxon>
        <taxon>Actinomycetes</taxon>
        <taxon>Micrococcales</taxon>
        <taxon>Microbacteriaceae</taxon>
        <taxon>Marisediminicola</taxon>
    </lineage>
</organism>
<evidence type="ECO:0000256" key="5">
    <source>
        <dbReference type="ARBA" id="ARBA00023002"/>
    </source>
</evidence>
<keyword evidence="15" id="KW-1185">Reference proteome</keyword>
<evidence type="ECO:0000256" key="3">
    <source>
        <dbReference type="ARBA" id="ARBA00022827"/>
    </source>
</evidence>
<dbReference type="InterPro" id="IPR036188">
    <property type="entry name" value="FAD/NAD-bd_sf"/>
</dbReference>
<feature type="domain" description="FAD/NAD(P)-binding" evidence="13">
    <location>
        <begin position="8"/>
        <end position="347"/>
    </location>
</feature>
<keyword evidence="2 10" id="KW-0285">Flavoprotein</keyword>
<dbReference type="OrthoDB" id="9800167at2"/>
<evidence type="ECO:0000256" key="10">
    <source>
        <dbReference type="RuleBase" id="RU003691"/>
    </source>
</evidence>
<dbReference type="Pfam" id="PF07992">
    <property type="entry name" value="Pyr_redox_2"/>
    <property type="match status" value="1"/>
</dbReference>
<dbReference type="PANTHER" id="PTHR43014">
    <property type="entry name" value="MERCURIC REDUCTASE"/>
    <property type="match status" value="1"/>
</dbReference>
<dbReference type="KEGG" id="mant:BHD05_02635"/>
<keyword evidence="8" id="KW-0547">Nucleotide-binding</keyword>
<gene>
    <name evidence="14" type="ORF">BHD05_02635</name>
</gene>
<dbReference type="GO" id="GO:0003955">
    <property type="term" value="F:NAD(P)H dehydrogenase (quinone) activity"/>
    <property type="evidence" value="ECO:0007669"/>
    <property type="project" value="TreeGrafter"/>
</dbReference>
<feature type="region of interest" description="Disordered" evidence="11">
    <location>
        <begin position="236"/>
        <end position="275"/>
    </location>
</feature>
<feature type="domain" description="Pyridine nucleotide-disulphide oxidoreductase dimerisation" evidence="12">
    <location>
        <begin position="367"/>
        <end position="472"/>
    </location>
</feature>
<accession>A0A7L5AEC9</accession>
<feature type="disulfide bond" description="Redox-active" evidence="9">
    <location>
        <begin position="44"/>
        <end position="49"/>
    </location>
</feature>